<dbReference type="AlphaFoldDB" id="A0AAV1FII0"/>
<accession>A0AAV1FII0</accession>
<feature type="chain" id="PRO_5043897760" description="Secreted protein" evidence="1">
    <location>
        <begin position="30"/>
        <end position="79"/>
    </location>
</feature>
<gene>
    <name evidence="2" type="ORF">XNOV1_A026436</name>
</gene>
<protein>
    <recommendedName>
        <fullName evidence="4">Secreted protein</fullName>
    </recommendedName>
</protein>
<proteinExistence type="predicted"/>
<evidence type="ECO:0000313" key="2">
    <source>
        <dbReference type="EMBL" id="CAJ1060776.1"/>
    </source>
</evidence>
<dbReference type="Proteomes" id="UP001178508">
    <property type="component" value="Chromosome 7"/>
</dbReference>
<organism evidence="2 3">
    <name type="scientific">Xyrichtys novacula</name>
    <name type="common">Pearly razorfish</name>
    <name type="synonym">Hemipteronotus novacula</name>
    <dbReference type="NCBI Taxonomy" id="13765"/>
    <lineage>
        <taxon>Eukaryota</taxon>
        <taxon>Metazoa</taxon>
        <taxon>Chordata</taxon>
        <taxon>Craniata</taxon>
        <taxon>Vertebrata</taxon>
        <taxon>Euteleostomi</taxon>
        <taxon>Actinopterygii</taxon>
        <taxon>Neopterygii</taxon>
        <taxon>Teleostei</taxon>
        <taxon>Neoteleostei</taxon>
        <taxon>Acanthomorphata</taxon>
        <taxon>Eupercaria</taxon>
        <taxon>Labriformes</taxon>
        <taxon>Labridae</taxon>
        <taxon>Xyrichtys</taxon>
    </lineage>
</organism>
<name>A0AAV1FII0_XYRNO</name>
<evidence type="ECO:0000313" key="3">
    <source>
        <dbReference type="Proteomes" id="UP001178508"/>
    </source>
</evidence>
<dbReference type="EMBL" id="OY660870">
    <property type="protein sequence ID" value="CAJ1060776.1"/>
    <property type="molecule type" value="Genomic_DNA"/>
</dbReference>
<reference evidence="2" key="1">
    <citation type="submission" date="2023-08" db="EMBL/GenBank/DDBJ databases">
        <authorList>
            <person name="Alioto T."/>
            <person name="Alioto T."/>
            <person name="Gomez Garrido J."/>
        </authorList>
    </citation>
    <scope>NUCLEOTIDE SEQUENCE</scope>
</reference>
<keyword evidence="1" id="KW-0732">Signal</keyword>
<keyword evidence="3" id="KW-1185">Reference proteome</keyword>
<feature type="non-terminal residue" evidence="2">
    <location>
        <position position="1"/>
    </location>
</feature>
<evidence type="ECO:0000256" key="1">
    <source>
        <dbReference type="SAM" id="SignalP"/>
    </source>
</evidence>
<feature type="signal peptide" evidence="1">
    <location>
        <begin position="1"/>
        <end position="29"/>
    </location>
</feature>
<evidence type="ECO:0008006" key="4">
    <source>
        <dbReference type="Google" id="ProtNLM"/>
    </source>
</evidence>
<sequence length="79" mass="9129">NIQILLPPITNFVLVLCRFAALIVRPIHTQHPPTHPQCTSTLIRPLRSQNRDYEPICIARARLGLSRWEPCSARHRHNC</sequence>